<evidence type="ECO:0000313" key="9">
    <source>
        <dbReference type="Proteomes" id="UP000604381"/>
    </source>
</evidence>
<dbReference type="Proteomes" id="UP000604381">
    <property type="component" value="Unassembled WGS sequence"/>
</dbReference>
<comment type="cofactor">
    <cofactor evidence="1">
        <name>Zn(2+)</name>
        <dbReference type="ChEBI" id="CHEBI:29105"/>
    </cofactor>
</comment>
<dbReference type="InterPro" id="IPR001915">
    <property type="entry name" value="Peptidase_M48"/>
</dbReference>
<organism evidence="8 9">
    <name type="scientific">Candidatus Amphirhobacter heronislandensis</name>
    <dbReference type="NCBI Taxonomy" id="1732024"/>
    <lineage>
        <taxon>Bacteria</taxon>
        <taxon>Pseudomonadati</taxon>
        <taxon>Pseudomonadota</taxon>
        <taxon>Gammaproteobacteria</taxon>
        <taxon>Candidatus Tethybacterales</taxon>
        <taxon>Candidatus Tethybacteraceae</taxon>
        <taxon>Candidatus Amphirhobacter</taxon>
    </lineage>
</organism>
<reference evidence="8" key="1">
    <citation type="submission" date="2020-10" db="EMBL/GenBank/DDBJ databases">
        <title>An improved Amphimedon queenslandica hologenome assembly reveals how three proteobacterial symbionts can extend the metabolic phenotypic of their marine sponge host.</title>
        <authorList>
            <person name="Degnan B."/>
            <person name="Degnan S."/>
            <person name="Xiang X."/>
        </authorList>
    </citation>
    <scope>NUCLEOTIDE SEQUENCE</scope>
    <source>
        <strain evidence="8">AqS2</strain>
    </source>
</reference>
<keyword evidence="9" id="KW-1185">Reference proteome</keyword>
<dbReference type="Pfam" id="PF01435">
    <property type="entry name" value="Peptidase_M48"/>
    <property type="match status" value="1"/>
</dbReference>
<dbReference type="CDD" id="cd07332">
    <property type="entry name" value="M48C_Oma1_like"/>
    <property type="match status" value="1"/>
</dbReference>
<dbReference type="GO" id="GO:0016020">
    <property type="term" value="C:membrane"/>
    <property type="evidence" value="ECO:0007669"/>
    <property type="project" value="TreeGrafter"/>
</dbReference>
<keyword evidence="3" id="KW-0479">Metal-binding</keyword>
<keyword evidence="4" id="KW-0378">Hydrolase</keyword>
<dbReference type="EMBL" id="JADHEI010000009">
    <property type="protein sequence ID" value="MBF2734569.1"/>
    <property type="molecule type" value="Genomic_DNA"/>
</dbReference>
<protein>
    <submittedName>
        <fullName evidence="8">M48 family metalloprotease</fullName>
    </submittedName>
</protein>
<evidence type="ECO:0000256" key="5">
    <source>
        <dbReference type="ARBA" id="ARBA00022833"/>
    </source>
</evidence>
<dbReference type="InterPro" id="IPR011990">
    <property type="entry name" value="TPR-like_helical_dom_sf"/>
</dbReference>
<dbReference type="PANTHER" id="PTHR22726">
    <property type="entry name" value="METALLOENDOPEPTIDASE OMA1"/>
    <property type="match status" value="1"/>
</dbReference>
<comment type="caution">
    <text evidence="8">The sequence shown here is derived from an EMBL/GenBank/DDBJ whole genome shotgun (WGS) entry which is preliminary data.</text>
</comment>
<evidence type="ECO:0000256" key="4">
    <source>
        <dbReference type="ARBA" id="ARBA00022801"/>
    </source>
</evidence>
<evidence type="ECO:0000256" key="2">
    <source>
        <dbReference type="ARBA" id="ARBA00022670"/>
    </source>
</evidence>
<dbReference type="GO" id="GO:0004222">
    <property type="term" value="F:metalloendopeptidase activity"/>
    <property type="evidence" value="ECO:0007669"/>
    <property type="project" value="InterPro"/>
</dbReference>
<evidence type="ECO:0000259" key="7">
    <source>
        <dbReference type="Pfam" id="PF01435"/>
    </source>
</evidence>
<dbReference type="GO" id="GO:0051603">
    <property type="term" value="P:proteolysis involved in protein catabolic process"/>
    <property type="evidence" value="ECO:0007669"/>
    <property type="project" value="TreeGrafter"/>
</dbReference>
<keyword evidence="6 8" id="KW-0482">Metalloprotease</keyword>
<keyword evidence="2" id="KW-0645">Protease</keyword>
<keyword evidence="5" id="KW-0862">Zinc</keyword>
<feature type="domain" description="Peptidase M48" evidence="7">
    <location>
        <begin position="69"/>
        <end position="229"/>
    </location>
</feature>
<dbReference type="Gene3D" id="1.25.40.10">
    <property type="entry name" value="Tetratricopeptide repeat domain"/>
    <property type="match status" value="1"/>
</dbReference>
<evidence type="ECO:0000313" key="8">
    <source>
        <dbReference type="EMBL" id="MBF2734569.1"/>
    </source>
</evidence>
<dbReference type="InterPro" id="IPR051156">
    <property type="entry name" value="Mito/Outer_Membr_Metalloprot"/>
</dbReference>
<dbReference type="Gene3D" id="3.30.2010.10">
    <property type="entry name" value="Metalloproteases ('zincins'), catalytic domain"/>
    <property type="match status" value="1"/>
</dbReference>
<gene>
    <name evidence="8" type="ORF">ISN26_00485</name>
</gene>
<accession>A0A930UG27</accession>
<name>A0A930UG27_9GAMM</name>
<dbReference type="GO" id="GO:0046872">
    <property type="term" value="F:metal ion binding"/>
    <property type="evidence" value="ECO:0007669"/>
    <property type="project" value="UniProtKB-KW"/>
</dbReference>
<proteinExistence type="predicted"/>
<evidence type="ECO:0000256" key="6">
    <source>
        <dbReference type="ARBA" id="ARBA00023049"/>
    </source>
</evidence>
<sequence>MSSLLLAAQGIILVPAARADDFVAFSDEQLRIMQRKITKSFPQGRIITDAPLQEYLEGLGLSLRGRERTYVTASSDKAINAFAIWSDSIVIYSGIIALCETEAELAGIIAHEQAHVSSRHLMRLADQTGFLNQLTALGLMIALFTQSEDAMEIFAGARSLQRSAQYSVQRDLEREADQQAIEAMGEAGFDLEGYLRALQRIHDSSGGGSPPEYMSTHPISTNRIAEVRSYIRNFESRSSSRRNAAHEADELSFLLARERAKHIANITGGKKAEGPYAAAAEAYGRLLRRAIEPQAALDILLPYAGNWLVAYELAEMLINHGDLENAVRIIEEARAFVPDNPALLARLLSILGRSGNGAAARRILRLMDPELRLRPAIAAAEVRLWHELDDELRYRIAVAHAKYVNGDISGLKREIEQLQKSAEDQPPSAALGRLELLAGKLANLESLLEEE</sequence>
<dbReference type="PANTHER" id="PTHR22726:SF1">
    <property type="entry name" value="METALLOENDOPEPTIDASE OMA1, MITOCHONDRIAL"/>
    <property type="match status" value="1"/>
</dbReference>
<evidence type="ECO:0000256" key="3">
    <source>
        <dbReference type="ARBA" id="ARBA00022723"/>
    </source>
</evidence>
<evidence type="ECO:0000256" key="1">
    <source>
        <dbReference type="ARBA" id="ARBA00001947"/>
    </source>
</evidence>
<dbReference type="AlphaFoldDB" id="A0A930UG27"/>